<dbReference type="GO" id="GO:0022857">
    <property type="term" value="F:transmembrane transporter activity"/>
    <property type="evidence" value="ECO:0007669"/>
    <property type="project" value="InterPro"/>
</dbReference>
<dbReference type="OrthoDB" id="419616at2759"/>
<keyword evidence="2" id="KW-0813">Transport</keyword>
<keyword evidence="4 6" id="KW-1133">Transmembrane helix</keyword>
<evidence type="ECO:0000313" key="9">
    <source>
        <dbReference type="Proteomes" id="UP000606974"/>
    </source>
</evidence>
<dbReference type="InterPro" id="IPR011701">
    <property type="entry name" value="MFS"/>
</dbReference>
<dbReference type="EMBL" id="JAACFV010000064">
    <property type="protein sequence ID" value="KAF7507756.1"/>
    <property type="molecule type" value="Genomic_DNA"/>
</dbReference>
<evidence type="ECO:0000256" key="5">
    <source>
        <dbReference type="ARBA" id="ARBA00023136"/>
    </source>
</evidence>
<dbReference type="PANTHER" id="PTHR23504">
    <property type="entry name" value="MAJOR FACILITATOR SUPERFAMILY DOMAIN-CONTAINING PROTEIN 10"/>
    <property type="match status" value="1"/>
</dbReference>
<dbReference type="InterPro" id="IPR001958">
    <property type="entry name" value="Tet-R_TetA/multi-R_MdtG-like"/>
</dbReference>
<gene>
    <name evidence="8" type="ORF">GJ744_010185</name>
</gene>
<accession>A0A8H7AIN7</accession>
<dbReference type="PROSITE" id="PS50850">
    <property type="entry name" value="MFS"/>
    <property type="match status" value="1"/>
</dbReference>
<feature type="transmembrane region" description="Helical" evidence="6">
    <location>
        <begin position="146"/>
        <end position="166"/>
    </location>
</feature>
<dbReference type="GO" id="GO:0016020">
    <property type="term" value="C:membrane"/>
    <property type="evidence" value="ECO:0007669"/>
    <property type="project" value="UniProtKB-SubCell"/>
</dbReference>
<dbReference type="PANTHER" id="PTHR23504:SF15">
    <property type="entry name" value="MAJOR FACILITATOR SUPERFAMILY (MFS) PROFILE DOMAIN-CONTAINING PROTEIN"/>
    <property type="match status" value="1"/>
</dbReference>
<evidence type="ECO:0000256" key="3">
    <source>
        <dbReference type="ARBA" id="ARBA00022692"/>
    </source>
</evidence>
<sequence length="463" mass="50066">MKLPGNPSRATRTLFLIGCIVLAEPLSSTLLFPFVYFMVKDFGKYDEVGIGYRAGLITSAFFLAQMSTTSIWGHVSDRKGRRTALLIGLLGGIISMVLFGLSKSLIWAILSRAFCGILNGNIGVARTVVGEVVEQHGLKQSEGFSLFGFCAAVGYIVGPMIGGWLVMPAKAFNLRGPGDLFVHFPYLLPCLVSAAYNSVVFVGTFCFLEETNEKLLVKETKIMEEDSIDTEYTSLLGPDLPASPSVARVVEETNTSKEVLVLVAATSLISLHGIIFDEGFSLFTASSLETGTGLGFRPKDIATSLSLMGPVIFIAQLWGYPFLNSRLDTLKLWYISSAGFATVYPLVSLMPMIQQEGMRWVCLQLLLAVRFMSLVVGYTSLNILVNHVIAPGRRGLVNGAVQSAASFSRAGGPALGGVLWSRAVGSHWSAPFDFHIFFILLAVIAIFQGFAGLWIPKNAASKN</sequence>
<feature type="domain" description="Major facilitator superfamily (MFS) profile" evidence="7">
    <location>
        <begin position="13"/>
        <end position="459"/>
    </location>
</feature>
<keyword evidence="3 6" id="KW-0812">Transmembrane</keyword>
<dbReference type="InterPro" id="IPR036259">
    <property type="entry name" value="MFS_trans_sf"/>
</dbReference>
<keyword evidence="5 6" id="KW-0472">Membrane</keyword>
<dbReference type="SUPFAM" id="SSF103473">
    <property type="entry name" value="MFS general substrate transporter"/>
    <property type="match status" value="1"/>
</dbReference>
<evidence type="ECO:0000313" key="8">
    <source>
        <dbReference type="EMBL" id="KAF7507756.1"/>
    </source>
</evidence>
<feature type="transmembrane region" description="Helical" evidence="6">
    <location>
        <begin position="107"/>
        <end position="125"/>
    </location>
</feature>
<evidence type="ECO:0000256" key="6">
    <source>
        <dbReference type="SAM" id="Phobius"/>
    </source>
</evidence>
<feature type="transmembrane region" description="Helical" evidence="6">
    <location>
        <begin position="186"/>
        <end position="208"/>
    </location>
</feature>
<organism evidence="8 9">
    <name type="scientific">Endocarpon pusillum</name>
    <dbReference type="NCBI Taxonomy" id="364733"/>
    <lineage>
        <taxon>Eukaryota</taxon>
        <taxon>Fungi</taxon>
        <taxon>Dikarya</taxon>
        <taxon>Ascomycota</taxon>
        <taxon>Pezizomycotina</taxon>
        <taxon>Eurotiomycetes</taxon>
        <taxon>Chaetothyriomycetidae</taxon>
        <taxon>Verrucariales</taxon>
        <taxon>Verrucariaceae</taxon>
        <taxon>Endocarpon</taxon>
    </lineage>
</organism>
<reference evidence="8" key="1">
    <citation type="submission" date="2020-02" db="EMBL/GenBank/DDBJ databases">
        <authorList>
            <person name="Palmer J.M."/>
        </authorList>
    </citation>
    <scope>NUCLEOTIDE SEQUENCE</scope>
    <source>
        <strain evidence="8">EPUS1.4</strain>
        <tissue evidence="8">Thallus</tissue>
    </source>
</reference>
<feature type="transmembrane region" description="Helical" evidence="6">
    <location>
        <begin position="84"/>
        <end position="101"/>
    </location>
</feature>
<dbReference type="Pfam" id="PF07690">
    <property type="entry name" value="MFS_1"/>
    <property type="match status" value="1"/>
</dbReference>
<feature type="transmembrane region" description="Helical" evidence="6">
    <location>
        <begin position="12"/>
        <end position="38"/>
    </location>
</feature>
<dbReference type="Gene3D" id="1.20.1250.20">
    <property type="entry name" value="MFS general substrate transporter like domains"/>
    <property type="match status" value="1"/>
</dbReference>
<name>A0A8H7AIN7_9EURO</name>
<evidence type="ECO:0000256" key="1">
    <source>
        <dbReference type="ARBA" id="ARBA00004141"/>
    </source>
</evidence>
<dbReference type="Proteomes" id="UP000606974">
    <property type="component" value="Unassembled WGS sequence"/>
</dbReference>
<comment type="subcellular location">
    <subcellularLocation>
        <location evidence="1">Membrane</location>
        <topology evidence="1">Multi-pass membrane protein</topology>
    </subcellularLocation>
</comment>
<feature type="transmembrane region" description="Helical" evidence="6">
    <location>
        <begin position="332"/>
        <end position="353"/>
    </location>
</feature>
<feature type="transmembrane region" description="Helical" evidence="6">
    <location>
        <begin position="301"/>
        <end position="320"/>
    </location>
</feature>
<protein>
    <recommendedName>
        <fullName evidence="7">Major facilitator superfamily (MFS) profile domain-containing protein</fullName>
    </recommendedName>
</protein>
<dbReference type="CDD" id="cd17330">
    <property type="entry name" value="MFS_SLC46_TetA_like"/>
    <property type="match status" value="1"/>
</dbReference>
<proteinExistence type="predicted"/>
<dbReference type="InterPro" id="IPR020846">
    <property type="entry name" value="MFS_dom"/>
</dbReference>
<evidence type="ECO:0000256" key="2">
    <source>
        <dbReference type="ARBA" id="ARBA00022448"/>
    </source>
</evidence>
<evidence type="ECO:0000256" key="4">
    <source>
        <dbReference type="ARBA" id="ARBA00022989"/>
    </source>
</evidence>
<feature type="transmembrane region" description="Helical" evidence="6">
    <location>
        <begin position="365"/>
        <end position="385"/>
    </location>
</feature>
<evidence type="ECO:0000259" key="7">
    <source>
        <dbReference type="PROSITE" id="PS50850"/>
    </source>
</evidence>
<keyword evidence="9" id="KW-1185">Reference proteome</keyword>
<feature type="transmembrane region" description="Helical" evidence="6">
    <location>
        <begin position="50"/>
        <end position="72"/>
    </location>
</feature>
<feature type="transmembrane region" description="Helical" evidence="6">
    <location>
        <begin position="434"/>
        <end position="455"/>
    </location>
</feature>
<dbReference type="PRINTS" id="PR01035">
    <property type="entry name" value="TCRTETA"/>
</dbReference>
<comment type="caution">
    <text evidence="8">The sequence shown here is derived from an EMBL/GenBank/DDBJ whole genome shotgun (WGS) entry which is preliminary data.</text>
</comment>
<dbReference type="AlphaFoldDB" id="A0A8H7AIN7"/>